<proteinExistence type="predicted"/>
<keyword evidence="3" id="KW-0540">Nuclease</keyword>
<dbReference type="Pfam" id="PF02778">
    <property type="entry name" value="tRNA_int_endo_N"/>
    <property type="match status" value="1"/>
</dbReference>
<feature type="domain" description="tRNA intron endonuclease N-terminal" evidence="2">
    <location>
        <begin position="9"/>
        <end position="56"/>
    </location>
</feature>
<dbReference type="GO" id="GO:0000213">
    <property type="term" value="F:tRNA-intron lyase activity"/>
    <property type="evidence" value="ECO:0007669"/>
    <property type="project" value="InterPro"/>
</dbReference>
<gene>
    <name evidence="3" type="ORF">B1B_14231</name>
</gene>
<dbReference type="SUPFAM" id="SSF55267">
    <property type="entry name" value="tRNA-intron endonuclease N-terminal domain-like"/>
    <property type="match status" value="1"/>
</dbReference>
<dbReference type="InterPro" id="IPR006677">
    <property type="entry name" value="tRNA_intron_Endonuc_cat-like"/>
</dbReference>
<reference evidence="3" key="1">
    <citation type="submission" date="2013-08" db="EMBL/GenBank/DDBJ databases">
        <authorList>
            <person name="Mendez C."/>
            <person name="Richter M."/>
            <person name="Ferrer M."/>
            <person name="Sanchez J."/>
        </authorList>
    </citation>
    <scope>NUCLEOTIDE SEQUENCE</scope>
</reference>
<keyword evidence="3" id="KW-0255">Endonuclease</keyword>
<dbReference type="CDD" id="cd22363">
    <property type="entry name" value="tRNA-intron_lyase_C"/>
    <property type="match status" value="1"/>
</dbReference>
<feature type="non-terminal residue" evidence="3">
    <location>
        <position position="199"/>
    </location>
</feature>
<evidence type="ECO:0000259" key="1">
    <source>
        <dbReference type="Pfam" id="PF01974"/>
    </source>
</evidence>
<dbReference type="Gene3D" id="3.40.1350.150">
    <property type="match status" value="1"/>
</dbReference>
<keyword evidence="3" id="KW-0378">Hydrolase</keyword>
<reference evidence="3" key="2">
    <citation type="journal article" date="2014" name="ISME J.">
        <title>Microbial stratification in low pH oxic and suboxic macroscopic growths along an acid mine drainage.</title>
        <authorList>
            <person name="Mendez-Garcia C."/>
            <person name="Mesa V."/>
            <person name="Sprenger R.R."/>
            <person name="Richter M."/>
            <person name="Diez M.S."/>
            <person name="Solano J."/>
            <person name="Bargiela R."/>
            <person name="Golyshina O.V."/>
            <person name="Manteca A."/>
            <person name="Ramos J.L."/>
            <person name="Gallego J.R."/>
            <person name="Llorente I."/>
            <person name="Martins Dos Santos V.A."/>
            <person name="Jensen O.N."/>
            <person name="Pelaez A.I."/>
            <person name="Sanchez J."/>
            <person name="Ferrer M."/>
        </authorList>
    </citation>
    <scope>NUCLEOTIDE SEQUENCE</scope>
</reference>
<sequence>MTGRVAADGTIRIADPAEASATYGRGYFGTPDSNGGLGLDRYDSVYLAEMGRLVGVDARARPVPWPEVFRRSARHDPVFGVRYLVYRDLRQRGYVVRASPPPVAFTVLPRGGVLNKTPSRFWVEAISERAPFDLAHLFELAERAQSAKKTLLLGVVDEESDLTYYRVRRPSPRGALPARRLGTPAEAWLSHDRLVVYDE</sequence>
<evidence type="ECO:0000313" key="3">
    <source>
        <dbReference type="EMBL" id="EQD42051.1"/>
    </source>
</evidence>
<name>T0Z272_9ZZZZ</name>
<dbReference type="GO" id="GO:0006388">
    <property type="term" value="P:tRNA splicing, via endonucleolytic cleavage and ligation"/>
    <property type="evidence" value="ECO:0007669"/>
    <property type="project" value="InterPro"/>
</dbReference>
<organism evidence="3">
    <name type="scientific">mine drainage metagenome</name>
    <dbReference type="NCBI Taxonomy" id="410659"/>
    <lineage>
        <taxon>unclassified sequences</taxon>
        <taxon>metagenomes</taxon>
        <taxon>ecological metagenomes</taxon>
    </lineage>
</organism>
<dbReference type="AlphaFoldDB" id="T0Z272"/>
<accession>T0Z272</accession>
<evidence type="ECO:0000259" key="2">
    <source>
        <dbReference type="Pfam" id="PF02778"/>
    </source>
</evidence>
<dbReference type="Pfam" id="PF01974">
    <property type="entry name" value="tRNA_int_endo"/>
    <property type="match status" value="1"/>
</dbReference>
<dbReference type="InterPro" id="IPR036740">
    <property type="entry name" value="tRNA_intron_Endonuc_N_sf"/>
</dbReference>
<dbReference type="EMBL" id="AUZY01009413">
    <property type="protein sequence ID" value="EQD42051.1"/>
    <property type="molecule type" value="Genomic_DNA"/>
</dbReference>
<dbReference type="InterPro" id="IPR006678">
    <property type="entry name" value="tRNA_intron_Endonuc_N"/>
</dbReference>
<feature type="domain" description="tRNA intron endonuclease catalytic" evidence="1">
    <location>
        <begin position="81"/>
        <end position="164"/>
    </location>
</feature>
<protein>
    <submittedName>
        <fullName evidence="3">tRNA splicing endonuclease</fullName>
    </submittedName>
</protein>
<comment type="caution">
    <text evidence="3">The sequence shown here is derived from an EMBL/GenBank/DDBJ whole genome shotgun (WGS) entry which is preliminary data.</text>
</comment>
<dbReference type="SUPFAM" id="SSF53032">
    <property type="entry name" value="tRNA-intron endonuclease catalytic domain-like"/>
    <property type="match status" value="1"/>
</dbReference>
<dbReference type="InterPro" id="IPR036167">
    <property type="entry name" value="tRNA_intron_Endo_cat-like_sf"/>
</dbReference>